<dbReference type="AlphaFoldDB" id="A0AAV2EVQ5"/>
<feature type="region of interest" description="Disordered" evidence="1">
    <location>
        <begin position="1"/>
        <end position="24"/>
    </location>
</feature>
<evidence type="ECO:0000256" key="1">
    <source>
        <dbReference type="SAM" id="MobiDB-lite"/>
    </source>
</evidence>
<feature type="region of interest" description="Disordered" evidence="1">
    <location>
        <begin position="82"/>
        <end position="116"/>
    </location>
</feature>
<name>A0AAV2EVQ5_9ROSI</name>
<sequence length="116" mass="12793">MPVLASPICNHSVEPTNSNQTSHRRQSSLCHLPVVIYCHRPSVPVISSQSPPMSAIVVSSIVTSQHLSLLQLHRRLVTSRPFAQSLSHRHNQERDLAPSSPVASPCSVSLLRPRHQ</sequence>
<gene>
    <name evidence="2" type="ORF">LTRI10_LOCUS30333</name>
</gene>
<organism evidence="2 3">
    <name type="scientific">Linum trigynum</name>
    <dbReference type="NCBI Taxonomy" id="586398"/>
    <lineage>
        <taxon>Eukaryota</taxon>
        <taxon>Viridiplantae</taxon>
        <taxon>Streptophyta</taxon>
        <taxon>Embryophyta</taxon>
        <taxon>Tracheophyta</taxon>
        <taxon>Spermatophyta</taxon>
        <taxon>Magnoliopsida</taxon>
        <taxon>eudicotyledons</taxon>
        <taxon>Gunneridae</taxon>
        <taxon>Pentapetalae</taxon>
        <taxon>rosids</taxon>
        <taxon>fabids</taxon>
        <taxon>Malpighiales</taxon>
        <taxon>Linaceae</taxon>
        <taxon>Linum</taxon>
    </lineage>
</organism>
<evidence type="ECO:0000313" key="3">
    <source>
        <dbReference type="Proteomes" id="UP001497516"/>
    </source>
</evidence>
<reference evidence="2 3" key="1">
    <citation type="submission" date="2024-04" db="EMBL/GenBank/DDBJ databases">
        <authorList>
            <person name="Fracassetti M."/>
        </authorList>
    </citation>
    <scope>NUCLEOTIDE SEQUENCE [LARGE SCALE GENOMIC DNA]</scope>
</reference>
<protein>
    <submittedName>
        <fullName evidence="2">Uncharacterized protein</fullName>
    </submittedName>
</protein>
<feature type="compositionally biased region" description="Low complexity" evidence="1">
    <location>
        <begin position="97"/>
        <end position="116"/>
    </location>
</feature>
<proteinExistence type="predicted"/>
<keyword evidence="3" id="KW-1185">Reference proteome</keyword>
<accession>A0AAV2EVQ5</accession>
<dbReference type="EMBL" id="OZ034818">
    <property type="protein sequence ID" value="CAL1389480.1"/>
    <property type="molecule type" value="Genomic_DNA"/>
</dbReference>
<evidence type="ECO:0000313" key="2">
    <source>
        <dbReference type="EMBL" id="CAL1389480.1"/>
    </source>
</evidence>
<dbReference type="Proteomes" id="UP001497516">
    <property type="component" value="Chromosome 5"/>
</dbReference>